<reference evidence="2" key="1">
    <citation type="submission" date="2023-03" db="EMBL/GenBank/DDBJ databases">
        <title>Massive genome expansion in bonnet fungi (Mycena s.s.) driven by repeated elements and novel gene families across ecological guilds.</title>
        <authorList>
            <consortium name="Lawrence Berkeley National Laboratory"/>
            <person name="Harder C.B."/>
            <person name="Miyauchi S."/>
            <person name="Viragh M."/>
            <person name="Kuo A."/>
            <person name="Thoen E."/>
            <person name="Andreopoulos B."/>
            <person name="Lu D."/>
            <person name="Skrede I."/>
            <person name="Drula E."/>
            <person name="Henrissat B."/>
            <person name="Morin E."/>
            <person name="Kohler A."/>
            <person name="Barry K."/>
            <person name="LaButti K."/>
            <person name="Morin E."/>
            <person name="Salamov A."/>
            <person name="Lipzen A."/>
            <person name="Mereny Z."/>
            <person name="Hegedus B."/>
            <person name="Baldrian P."/>
            <person name="Stursova M."/>
            <person name="Weitz H."/>
            <person name="Taylor A."/>
            <person name="Grigoriev I.V."/>
            <person name="Nagy L.G."/>
            <person name="Martin F."/>
            <person name="Kauserud H."/>
        </authorList>
    </citation>
    <scope>NUCLEOTIDE SEQUENCE</scope>
    <source>
        <strain evidence="2">CBHHK182m</strain>
    </source>
</reference>
<accession>A0AAD7IZI0</accession>
<gene>
    <name evidence="2" type="ORF">B0H16DRAFT_1723052</name>
</gene>
<name>A0AAD7IZI0_9AGAR</name>
<feature type="compositionally biased region" description="Basic and acidic residues" evidence="1">
    <location>
        <begin position="58"/>
        <end position="85"/>
    </location>
</feature>
<keyword evidence="3" id="KW-1185">Reference proteome</keyword>
<protein>
    <submittedName>
        <fullName evidence="2">Uncharacterized protein</fullName>
    </submittedName>
</protein>
<dbReference type="AlphaFoldDB" id="A0AAD7IZI0"/>
<dbReference type="Proteomes" id="UP001215598">
    <property type="component" value="Unassembled WGS sequence"/>
</dbReference>
<organism evidence="2 3">
    <name type="scientific">Mycena metata</name>
    <dbReference type="NCBI Taxonomy" id="1033252"/>
    <lineage>
        <taxon>Eukaryota</taxon>
        <taxon>Fungi</taxon>
        <taxon>Dikarya</taxon>
        <taxon>Basidiomycota</taxon>
        <taxon>Agaricomycotina</taxon>
        <taxon>Agaricomycetes</taxon>
        <taxon>Agaricomycetidae</taxon>
        <taxon>Agaricales</taxon>
        <taxon>Marasmiineae</taxon>
        <taxon>Mycenaceae</taxon>
        <taxon>Mycena</taxon>
    </lineage>
</organism>
<feature type="region of interest" description="Disordered" evidence="1">
    <location>
        <begin position="1"/>
        <end position="25"/>
    </location>
</feature>
<dbReference type="EMBL" id="JARKIB010000054">
    <property type="protein sequence ID" value="KAJ7753861.1"/>
    <property type="molecule type" value="Genomic_DNA"/>
</dbReference>
<evidence type="ECO:0000313" key="2">
    <source>
        <dbReference type="EMBL" id="KAJ7753861.1"/>
    </source>
</evidence>
<proteinExistence type="predicted"/>
<evidence type="ECO:0000256" key="1">
    <source>
        <dbReference type="SAM" id="MobiDB-lite"/>
    </source>
</evidence>
<comment type="caution">
    <text evidence="2">The sequence shown here is derived from an EMBL/GenBank/DDBJ whole genome shotgun (WGS) entry which is preliminary data.</text>
</comment>
<feature type="region of interest" description="Disordered" evidence="1">
    <location>
        <begin position="49"/>
        <end position="85"/>
    </location>
</feature>
<evidence type="ECO:0000313" key="3">
    <source>
        <dbReference type="Proteomes" id="UP001215598"/>
    </source>
</evidence>
<sequence length="166" mass="18653">MSPGPSSKLKKTSQNPSGEYDPPLLWPHVVKPQLVTANGWSPGFLLPFPTTTGPLAPQEHRGGKGKDAGEDGERVSADEKSAEEFRARARAASRTYREKHAGALAHRQQMIRIEVYGRKHGHHAWLERHQQLETRRAEAQERADWARYEAEYQEKLKAPQGGRNTA</sequence>